<evidence type="ECO:0000313" key="1">
    <source>
        <dbReference type="EMBL" id="CAG8792828.1"/>
    </source>
</evidence>
<evidence type="ECO:0000313" key="2">
    <source>
        <dbReference type="Proteomes" id="UP000789342"/>
    </source>
</evidence>
<dbReference type="AlphaFoldDB" id="A0A9N9P5Y2"/>
<dbReference type="GO" id="GO:0005840">
    <property type="term" value="C:ribosome"/>
    <property type="evidence" value="ECO:0007669"/>
    <property type="project" value="InterPro"/>
</dbReference>
<accession>A0A9N9P5Y2</accession>
<gene>
    <name evidence="1" type="ORF">AMORRO_LOCUS18291</name>
</gene>
<dbReference type="GO" id="GO:0006412">
    <property type="term" value="P:translation"/>
    <property type="evidence" value="ECO:0007669"/>
    <property type="project" value="InterPro"/>
</dbReference>
<dbReference type="Proteomes" id="UP000789342">
    <property type="component" value="Unassembled WGS sequence"/>
</dbReference>
<dbReference type="OrthoDB" id="274622at2759"/>
<keyword evidence="2" id="KW-1185">Reference proteome</keyword>
<organism evidence="1 2">
    <name type="scientific">Acaulospora morrowiae</name>
    <dbReference type="NCBI Taxonomy" id="94023"/>
    <lineage>
        <taxon>Eukaryota</taxon>
        <taxon>Fungi</taxon>
        <taxon>Fungi incertae sedis</taxon>
        <taxon>Mucoromycota</taxon>
        <taxon>Glomeromycotina</taxon>
        <taxon>Glomeromycetes</taxon>
        <taxon>Diversisporales</taxon>
        <taxon>Acaulosporaceae</taxon>
        <taxon>Acaulospora</taxon>
    </lineage>
</organism>
<dbReference type="GO" id="GO:0003735">
    <property type="term" value="F:structural constituent of ribosome"/>
    <property type="evidence" value="ECO:0007669"/>
    <property type="project" value="InterPro"/>
</dbReference>
<sequence>IFPLITDSTLNMSQALGNTGLAYARVWHLVDARQRILGRLA</sequence>
<comment type="caution">
    <text evidence="1">The sequence shown here is derived from an EMBL/GenBank/DDBJ whole genome shotgun (WGS) entry which is preliminary data.</text>
</comment>
<dbReference type="Gene3D" id="3.90.1180.10">
    <property type="entry name" value="Ribosomal protein L13"/>
    <property type="match status" value="1"/>
</dbReference>
<reference evidence="1" key="1">
    <citation type="submission" date="2021-06" db="EMBL/GenBank/DDBJ databases">
        <authorList>
            <person name="Kallberg Y."/>
            <person name="Tangrot J."/>
            <person name="Rosling A."/>
        </authorList>
    </citation>
    <scope>NUCLEOTIDE SEQUENCE</scope>
    <source>
        <strain evidence="1">CL551</strain>
    </source>
</reference>
<dbReference type="EMBL" id="CAJVPV010063330">
    <property type="protein sequence ID" value="CAG8792828.1"/>
    <property type="molecule type" value="Genomic_DNA"/>
</dbReference>
<feature type="non-terminal residue" evidence="1">
    <location>
        <position position="41"/>
    </location>
</feature>
<feature type="non-terminal residue" evidence="1">
    <location>
        <position position="1"/>
    </location>
</feature>
<name>A0A9N9P5Y2_9GLOM</name>
<dbReference type="InterPro" id="IPR036899">
    <property type="entry name" value="Ribosomal_uL13_sf"/>
</dbReference>
<proteinExistence type="predicted"/>
<protein>
    <submittedName>
        <fullName evidence="1">285_t:CDS:1</fullName>
    </submittedName>
</protein>